<sequence>KAKLVEIDEESSVDGQEEELEDEDFALSQGSFSNRQD</sequence>
<evidence type="ECO:0000313" key="2">
    <source>
        <dbReference type="EMBL" id="MCI44630.1"/>
    </source>
</evidence>
<name>A0A392S9I8_9FABA</name>
<dbReference type="EMBL" id="LXQA010333255">
    <property type="protein sequence ID" value="MCI44630.1"/>
    <property type="molecule type" value="Genomic_DNA"/>
</dbReference>
<feature type="compositionally biased region" description="Acidic residues" evidence="1">
    <location>
        <begin position="7"/>
        <end position="25"/>
    </location>
</feature>
<reference evidence="2 3" key="1">
    <citation type="journal article" date="2018" name="Front. Plant Sci.">
        <title>Red Clover (Trifolium pratense) and Zigzag Clover (T. medium) - A Picture of Genomic Similarities and Differences.</title>
        <authorList>
            <person name="Dluhosova J."/>
            <person name="Istvanek J."/>
            <person name="Nedelnik J."/>
            <person name="Repkova J."/>
        </authorList>
    </citation>
    <scope>NUCLEOTIDE SEQUENCE [LARGE SCALE GENOMIC DNA]</scope>
    <source>
        <strain evidence="3">cv. 10/8</strain>
        <tissue evidence="2">Leaf</tissue>
    </source>
</reference>
<evidence type="ECO:0000256" key="1">
    <source>
        <dbReference type="SAM" id="MobiDB-lite"/>
    </source>
</evidence>
<keyword evidence="3" id="KW-1185">Reference proteome</keyword>
<dbReference type="AlphaFoldDB" id="A0A392S9I8"/>
<organism evidence="2 3">
    <name type="scientific">Trifolium medium</name>
    <dbReference type="NCBI Taxonomy" id="97028"/>
    <lineage>
        <taxon>Eukaryota</taxon>
        <taxon>Viridiplantae</taxon>
        <taxon>Streptophyta</taxon>
        <taxon>Embryophyta</taxon>
        <taxon>Tracheophyta</taxon>
        <taxon>Spermatophyta</taxon>
        <taxon>Magnoliopsida</taxon>
        <taxon>eudicotyledons</taxon>
        <taxon>Gunneridae</taxon>
        <taxon>Pentapetalae</taxon>
        <taxon>rosids</taxon>
        <taxon>fabids</taxon>
        <taxon>Fabales</taxon>
        <taxon>Fabaceae</taxon>
        <taxon>Papilionoideae</taxon>
        <taxon>50 kb inversion clade</taxon>
        <taxon>NPAAA clade</taxon>
        <taxon>Hologalegina</taxon>
        <taxon>IRL clade</taxon>
        <taxon>Trifolieae</taxon>
        <taxon>Trifolium</taxon>
    </lineage>
</organism>
<evidence type="ECO:0000313" key="3">
    <source>
        <dbReference type="Proteomes" id="UP000265520"/>
    </source>
</evidence>
<proteinExistence type="predicted"/>
<comment type="caution">
    <text evidence="2">The sequence shown here is derived from an EMBL/GenBank/DDBJ whole genome shotgun (WGS) entry which is preliminary data.</text>
</comment>
<feature type="non-terminal residue" evidence="2">
    <location>
        <position position="1"/>
    </location>
</feature>
<accession>A0A392S9I8</accession>
<dbReference type="Proteomes" id="UP000265520">
    <property type="component" value="Unassembled WGS sequence"/>
</dbReference>
<feature type="compositionally biased region" description="Polar residues" evidence="1">
    <location>
        <begin position="28"/>
        <end position="37"/>
    </location>
</feature>
<feature type="region of interest" description="Disordered" evidence="1">
    <location>
        <begin position="1"/>
        <end position="37"/>
    </location>
</feature>
<protein>
    <submittedName>
        <fullName evidence="2">Uncharacterized protein</fullName>
    </submittedName>
</protein>